<reference evidence="1 2" key="1">
    <citation type="submission" date="2024-03" db="EMBL/GenBank/DDBJ databases">
        <title>A high-quality draft genome sequence of Diaporthe vaccinii, a causative agent of upright dieback and viscid rot disease in cranberry plants.</title>
        <authorList>
            <person name="Sarrasin M."/>
            <person name="Lang B.F."/>
            <person name="Burger G."/>
        </authorList>
    </citation>
    <scope>NUCLEOTIDE SEQUENCE [LARGE SCALE GENOMIC DNA]</scope>
    <source>
        <strain evidence="1 2">IS7</strain>
    </source>
</reference>
<accession>A0ABR4EAN9</accession>
<name>A0ABR4EAN9_9PEZI</name>
<dbReference type="Proteomes" id="UP001600888">
    <property type="component" value="Unassembled WGS sequence"/>
</dbReference>
<dbReference type="EMBL" id="JBAWTH010000075">
    <property type="protein sequence ID" value="KAL2279515.1"/>
    <property type="molecule type" value="Genomic_DNA"/>
</dbReference>
<evidence type="ECO:0000313" key="2">
    <source>
        <dbReference type="Proteomes" id="UP001600888"/>
    </source>
</evidence>
<comment type="caution">
    <text evidence="1">The sequence shown here is derived from an EMBL/GenBank/DDBJ whole genome shotgun (WGS) entry which is preliminary data.</text>
</comment>
<keyword evidence="2" id="KW-1185">Reference proteome</keyword>
<gene>
    <name evidence="1" type="ORF">FJTKL_13391</name>
</gene>
<organism evidence="1 2">
    <name type="scientific">Diaporthe vaccinii</name>
    <dbReference type="NCBI Taxonomy" id="105482"/>
    <lineage>
        <taxon>Eukaryota</taxon>
        <taxon>Fungi</taxon>
        <taxon>Dikarya</taxon>
        <taxon>Ascomycota</taxon>
        <taxon>Pezizomycotina</taxon>
        <taxon>Sordariomycetes</taxon>
        <taxon>Sordariomycetidae</taxon>
        <taxon>Diaporthales</taxon>
        <taxon>Diaporthaceae</taxon>
        <taxon>Diaporthe</taxon>
        <taxon>Diaporthe eres species complex</taxon>
    </lineage>
</organism>
<protein>
    <submittedName>
        <fullName evidence="1">Uncharacterized protein</fullName>
    </submittedName>
</protein>
<proteinExistence type="predicted"/>
<sequence>MRRGGVYCVMIIEPEFRSSPTRPNPPATNLLRSSHNVPKHLKYTCPNRFRTTLSSTSRTGLSVHDNIVVTTTTTTHPTPTPVVDDQYPPTLFILTDCRHKCSRFDKARRPVTKDYLIGWRVGPG</sequence>
<evidence type="ECO:0000313" key="1">
    <source>
        <dbReference type="EMBL" id="KAL2279515.1"/>
    </source>
</evidence>